<keyword evidence="3" id="KW-1185">Reference proteome</keyword>
<dbReference type="STRING" id="83656.B1H18_02495"/>
<dbReference type="AlphaFoldDB" id="A0A1V4AH08"/>
<organism evidence="2 3">
    <name type="scientific">Streptomyces tsukubensis</name>
    <dbReference type="NCBI Taxonomy" id="83656"/>
    <lineage>
        <taxon>Bacteria</taxon>
        <taxon>Bacillati</taxon>
        <taxon>Actinomycetota</taxon>
        <taxon>Actinomycetes</taxon>
        <taxon>Kitasatosporales</taxon>
        <taxon>Streptomycetaceae</taxon>
        <taxon>Streptomyces</taxon>
    </lineage>
</organism>
<dbReference type="RefSeq" id="WP_077964240.1">
    <property type="nucleotide sequence ID" value="NZ_CP045178.1"/>
</dbReference>
<sequence length="104" mass="11210">MSNRRIGQEGGQGNVTAVSFHFGSRTGLMRAIITGHGEQADRIRQRHVAATGDSGDIREWVGCLVRPVTEHLASLGTPSRQADGVRRVDGGPRVPVCGRPVQKR</sequence>
<feature type="compositionally biased region" description="Low complexity" evidence="1">
    <location>
        <begin position="91"/>
        <end position="104"/>
    </location>
</feature>
<dbReference type="Gene3D" id="1.10.357.10">
    <property type="entry name" value="Tetracycline Repressor, domain 2"/>
    <property type="match status" value="1"/>
</dbReference>
<dbReference type="Proteomes" id="UP000190539">
    <property type="component" value="Unassembled WGS sequence"/>
</dbReference>
<evidence type="ECO:0000313" key="3">
    <source>
        <dbReference type="Proteomes" id="UP000190539"/>
    </source>
</evidence>
<evidence type="ECO:0008006" key="4">
    <source>
        <dbReference type="Google" id="ProtNLM"/>
    </source>
</evidence>
<gene>
    <name evidence="2" type="ORF">B1H18_02495</name>
</gene>
<accession>A0A1V4AH08</accession>
<evidence type="ECO:0000313" key="2">
    <source>
        <dbReference type="EMBL" id="OON82901.1"/>
    </source>
</evidence>
<dbReference type="OrthoDB" id="2356263at2"/>
<feature type="region of interest" description="Disordered" evidence="1">
    <location>
        <begin position="77"/>
        <end position="104"/>
    </location>
</feature>
<dbReference type="EMBL" id="MVFC01000001">
    <property type="protein sequence ID" value="OON82901.1"/>
    <property type="molecule type" value="Genomic_DNA"/>
</dbReference>
<reference evidence="2 3" key="1">
    <citation type="submission" date="2017-02" db="EMBL/GenBank/DDBJ databases">
        <title>Draft Genome Sequence of Streptomyces tsukubaensis F601, a Producer of the immunosuppressant tacrolimus FK506.</title>
        <authorList>
            <person name="Zong G."/>
            <person name="Zhong C."/>
            <person name="Fu J."/>
            <person name="Qin R."/>
            <person name="Cao G."/>
        </authorList>
    </citation>
    <scope>NUCLEOTIDE SEQUENCE [LARGE SCALE GENOMIC DNA]</scope>
    <source>
        <strain evidence="2 3">F601</strain>
    </source>
</reference>
<protein>
    <recommendedName>
        <fullName evidence="4">TetR family transcriptional regulator</fullName>
    </recommendedName>
</protein>
<name>A0A1V4AH08_9ACTN</name>
<comment type="caution">
    <text evidence="2">The sequence shown here is derived from an EMBL/GenBank/DDBJ whole genome shotgun (WGS) entry which is preliminary data.</text>
</comment>
<evidence type="ECO:0000256" key="1">
    <source>
        <dbReference type="SAM" id="MobiDB-lite"/>
    </source>
</evidence>
<proteinExistence type="predicted"/>